<dbReference type="Pfam" id="PF01326">
    <property type="entry name" value="PPDK_N"/>
    <property type="match status" value="1"/>
</dbReference>
<dbReference type="AlphaFoldDB" id="A0A2B8BD76"/>
<dbReference type="Gene3D" id="3.50.30.10">
    <property type="entry name" value="Phosphohistidine domain"/>
    <property type="match status" value="1"/>
</dbReference>
<keyword evidence="3" id="KW-0670">Pyruvate</keyword>
<reference evidence="4" key="1">
    <citation type="submission" date="2017-10" db="EMBL/GenBank/DDBJ databases">
        <authorList>
            <person name="Kravchenko I.K."/>
            <person name="Grouzdev D.S."/>
        </authorList>
    </citation>
    <scope>NUCLEOTIDE SEQUENCE [LARGE SCALE GENOMIC DNA]</scope>
    <source>
        <strain evidence="4">B2</strain>
    </source>
</reference>
<evidence type="ECO:0000259" key="1">
    <source>
        <dbReference type="Pfam" id="PF00391"/>
    </source>
</evidence>
<dbReference type="Pfam" id="PF00391">
    <property type="entry name" value="PEP-utilizers"/>
    <property type="match status" value="1"/>
</dbReference>
<accession>A0A2B8BD76</accession>
<dbReference type="InterPro" id="IPR008279">
    <property type="entry name" value="PEP-util_enz_mobile_dom"/>
</dbReference>
<dbReference type="InterPro" id="IPR051549">
    <property type="entry name" value="PEP_Utilizing_Enz"/>
</dbReference>
<dbReference type="GO" id="GO:0005524">
    <property type="term" value="F:ATP binding"/>
    <property type="evidence" value="ECO:0007669"/>
    <property type="project" value="InterPro"/>
</dbReference>
<dbReference type="GO" id="GO:0016301">
    <property type="term" value="F:kinase activity"/>
    <property type="evidence" value="ECO:0007669"/>
    <property type="project" value="InterPro"/>
</dbReference>
<dbReference type="InterPro" id="IPR036637">
    <property type="entry name" value="Phosphohistidine_dom_sf"/>
</dbReference>
<comment type="caution">
    <text evidence="3">The sequence shown here is derived from an EMBL/GenBank/DDBJ whole genome shotgun (WGS) entry which is preliminary data.</text>
</comment>
<dbReference type="Gene3D" id="3.30.1490.20">
    <property type="entry name" value="ATP-grasp fold, A domain"/>
    <property type="match status" value="1"/>
</dbReference>
<evidence type="ECO:0000313" key="3">
    <source>
        <dbReference type="EMBL" id="PGH59304.1"/>
    </source>
</evidence>
<dbReference type="NCBIfam" id="NF004508">
    <property type="entry name" value="PRK05849.1"/>
    <property type="match status" value="1"/>
</dbReference>
<feature type="domain" description="Pyruvate phosphate dikinase AMP/ATP-binding" evidence="2">
    <location>
        <begin position="61"/>
        <end position="164"/>
    </location>
</feature>
<dbReference type="OrthoDB" id="3590125at2"/>
<gene>
    <name evidence="3" type="ORF">CRT60_01345</name>
</gene>
<dbReference type="SUPFAM" id="SSF52009">
    <property type="entry name" value="Phosphohistidine domain"/>
    <property type="match status" value="1"/>
</dbReference>
<dbReference type="InterPro" id="IPR002192">
    <property type="entry name" value="PPDK_AMP/ATP-bd"/>
</dbReference>
<dbReference type="InterPro" id="IPR013815">
    <property type="entry name" value="ATP_grasp_subdomain_1"/>
</dbReference>
<sequence length="780" mass="85563">MAAALADAAPRSGTKAETLEWLAPRLCSGRVLPLRYFTVADWHRRPKAIVDSVLSQPWGAAPLIVRSSAQGEDGATASMAGRFTSVPDVRAGEGLVGAVDMVIASYGMPFDDAHQVLVQPMLHRNLVLSGVAFTREPGSGAPYLVVNAHRGADTTAVTGGAGTDLLTHYVHRSSPPGEPWLAALRRLADELEELLGAEALDIEFAFIADDDMPVLLQVRPLVMATPPLDTEEHRRHVALIAEKVRQGNRPHPYLHGPRTVYGVMPDWNPAEIIGVRPRPLSLSLYRALVTDSIWAYQRHNYGYHNLRSFPLMVSFHGLPYVDVRVSFNSFLPADIDGELGDRLVSHYIDRLIAAPALHDKVEFEIVFSCYTFDLPQRLARLEEADFSRNDRDRLSESLRSLTNRIIGRDTGLWRGDAARIEELERRRAAILAADLDPVARIYWLLEDCKRYGTLPFAGLARAGFIATQTLRSLVAVGVLSDGDVARFMAGVDTVSGRMASDFATLDRDSFLARYGHLRPGTYDILSPRYDEAPDRYFSWDDEPPSPRRHPRFALTLEQMRRINALLAEHGLEHDVVGLFDFLEEAIRGREHSKFVFTRSLSDALSLFRGLGADHGFSADDMSYADAALVTELYAGSADMRATLAGSIAAGRARHELTRSLVLPPLIADADAVWDFALPPTEPNFVTQGRACGPVATPDGCDLSGTIVLIRNADPGFDWIFSHGIAGFVTAYGGVNSHMAIRAAELGLPAVVGAGETLFARWSAARVLELDAGNRQVKVLQ</sequence>
<name>A0A2B8BD76_9PROT</name>
<dbReference type="Proteomes" id="UP000225379">
    <property type="component" value="Unassembled WGS sequence"/>
</dbReference>
<organism evidence="3 4">
    <name type="scientific">Azospirillum palustre</name>
    <dbReference type="NCBI Taxonomy" id="2044885"/>
    <lineage>
        <taxon>Bacteria</taxon>
        <taxon>Pseudomonadati</taxon>
        <taxon>Pseudomonadota</taxon>
        <taxon>Alphaproteobacteria</taxon>
        <taxon>Rhodospirillales</taxon>
        <taxon>Azospirillaceae</taxon>
        <taxon>Azospirillum</taxon>
    </lineage>
</organism>
<keyword evidence="4" id="KW-1185">Reference proteome</keyword>
<dbReference type="PANTHER" id="PTHR43615:SF1">
    <property type="entry name" value="PPDK_N DOMAIN-CONTAINING PROTEIN"/>
    <property type="match status" value="1"/>
</dbReference>
<dbReference type="PANTHER" id="PTHR43615">
    <property type="entry name" value="PHOSPHOENOLPYRUVATE SYNTHASE-RELATED"/>
    <property type="match status" value="1"/>
</dbReference>
<dbReference type="EMBL" id="PDKW01000036">
    <property type="protein sequence ID" value="PGH59304.1"/>
    <property type="molecule type" value="Genomic_DNA"/>
</dbReference>
<dbReference type="RefSeq" id="WP_098734655.1">
    <property type="nucleotide sequence ID" value="NZ_PDKW01000036.1"/>
</dbReference>
<evidence type="ECO:0000313" key="4">
    <source>
        <dbReference type="Proteomes" id="UP000225379"/>
    </source>
</evidence>
<dbReference type="Gene3D" id="3.30.470.20">
    <property type="entry name" value="ATP-grasp fold, B domain"/>
    <property type="match status" value="1"/>
</dbReference>
<dbReference type="SUPFAM" id="SSF56059">
    <property type="entry name" value="Glutathione synthetase ATP-binding domain-like"/>
    <property type="match status" value="1"/>
</dbReference>
<feature type="domain" description="PEP-utilising enzyme mobile" evidence="1">
    <location>
        <begin position="704"/>
        <end position="758"/>
    </location>
</feature>
<proteinExistence type="predicted"/>
<evidence type="ECO:0000259" key="2">
    <source>
        <dbReference type="Pfam" id="PF01326"/>
    </source>
</evidence>
<protein>
    <submittedName>
        <fullName evidence="3">Phosphoenolpyruvate synthase</fullName>
    </submittedName>
</protein>